<feature type="transmembrane region" description="Helical" evidence="1">
    <location>
        <begin position="235"/>
        <end position="258"/>
    </location>
</feature>
<dbReference type="NCBIfam" id="TIGR00254">
    <property type="entry name" value="GGDEF"/>
    <property type="match status" value="1"/>
</dbReference>
<evidence type="ECO:0000256" key="1">
    <source>
        <dbReference type="SAM" id="Phobius"/>
    </source>
</evidence>
<dbReference type="InterPro" id="IPR050469">
    <property type="entry name" value="Diguanylate_Cyclase"/>
</dbReference>
<dbReference type="InterPro" id="IPR000160">
    <property type="entry name" value="GGDEF_dom"/>
</dbReference>
<feature type="domain" description="GGDEF" evidence="2">
    <location>
        <begin position="494"/>
        <end position="634"/>
    </location>
</feature>
<organism evidence="3">
    <name type="scientific">marine sediment metagenome</name>
    <dbReference type="NCBI Taxonomy" id="412755"/>
    <lineage>
        <taxon>unclassified sequences</taxon>
        <taxon>metagenomes</taxon>
        <taxon>ecological metagenomes</taxon>
    </lineage>
</organism>
<reference evidence="3" key="1">
    <citation type="journal article" date="2015" name="Nature">
        <title>Complex archaea that bridge the gap between prokaryotes and eukaryotes.</title>
        <authorList>
            <person name="Spang A."/>
            <person name="Saw J.H."/>
            <person name="Jorgensen S.L."/>
            <person name="Zaremba-Niedzwiedzka K."/>
            <person name="Martijn J."/>
            <person name="Lind A.E."/>
            <person name="van Eijk R."/>
            <person name="Schleper C."/>
            <person name="Guy L."/>
            <person name="Ettema T.J."/>
        </authorList>
    </citation>
    <scope>NUCLEOTIDE SEQUENCE</scope>
</reference>
<dbReference type="InterPro" id="IPR029016">
    <property type="entry name" value="GAF-like_dom_sf"/>
</dbReference>
<accession>A0A0F9NCS6</accession>
<feature type="transmembrane region" description="Helical" evidence="1">
    <location>
        <begin position="204"/>
        <end position="223"/>
    </location>
</feature>
<feature type="transmembrane region" description="Helical" evidence="1">
    <location>
        <begin position="67"/>
        <end position="84"/>
    </location>
</feature>
<protein>
    <recommendedName>
        <fullName evidence="2">GGDEF domain-containing protein</fullName>
    </recommendedName>
</protein>
<feature type="transmembrane region" description="Helical" evidence="1">
    <location>
        <begin position="96"/>
        <end position="118"/>
    </location>
</feature>
<dbReference type="GO" id="GO:0052621">
    <property type="term" value="F:diguanylate cyclase activity"/>
    <property type="evidence" value="ECO:0007669"/>
    <property type="project" value="TreeGrafter"/>
</dbReference>
<dbReference type="SMART" id="SM00267">
    <property type="entry name" value="GGDEF"/>
    <property type="match status" value="1"/>
</dbReference>
<dbReference type="CDD" id="cd01949">
    <property type="entry name" value="GGDEF"/>
    <property type="match status" value="1"/>
</dbReference>
<gene>
    <name evidence="3" type="ORF">LCGC14_0982770</name>
</gene>
<name>A0A0F9NCS6_9ZZZZ</name>
<dbReference type="AlphaFoldDB" id="A0A0F9NCS6"/>
<evidence type="ECO:0000259" key="2">
    <source>
        <dbReference type="PROSITE" id="PS50887"/>
    </source>
</evidence>
<feature type="transmembrane region" description="Helical" evidence="1">
    <location>
        <begin position="178"/>
        <end position="198"/>
    </location>
</feature>
<dbReference type="InterPro" id="IPR043128">
    <property type="entry name" value="Rev_trsase/Diguanyl_cyclase"/>
</dbReference>
<feature type="transmembrane region" description="Helical" evidence="1">
    <location>
        <begin position="35"/>
        <end position="55"/>
    </location>
</feature>
<dbReference type="InterPro" id="IPR003018">
    <property type="entry name" value="GAF"/>
</dbReference>
<dbReference type="InterPro" id="IPR029787">
    <property type="entry name" value="Nucleotide_cyclase"/>
</dbReference>
<proteinExistence type="predicted"/>
<dbReference type="Pfam" id="PF00990">
    <property type="entry name" value="GGDEF"/>
    <property type="match status" value="1"/>
</dbReference>
<dbReference type="SUPFAM" id="SSF55073">
    <property type="entry name" value="Nucleotide cyclase"/>
    <property type="match status" value="1"/>
</dbReference>
<keyword evidence="1" id="KW-1133">Transmembrane helix</keyword>
<dbReference type="SUPFAM" id="SSF55781">
    <property type="entry name" value="GAF domain-like"/>
    <property type="match status" value="1"/>
</dbReference>
<dbReference type="SMART" id="SM00065">
    <property type="entry name" value="GAF"/>
    <property type="match status" value="1"/>
</dbReference>
<dbReference type="PROSITE" id="PS50887">
    <property type="entry name" value="GGDEF"/>
    <property type="match status" value="1"/>
</dbReference>
<feature type="transmembrane region" description="Helical" evidence="1">
    <location>
        <begin position="264"/>
        <end position="284"/>
    </location>
</feature>
<dbReference type="Pfam" id="PF16927">
    <property type="entry name" value="HisKA_7TM"/>
    <property type="match status" value="1"/>
</dbReference>
<dbReference type="Pfam" id="PF13492">
    <property type="entry name" value="GAF_3"/>
    <property type="match status" value="1"/>
</dbReference>
<feature type="transmembrane region" description="Helical" evidence="1">
    <location>
        <begin position="6"/>
        <end position="23"/>
    </location>
</feature>
<dbReference type="FunFam" id="3.30.70.270:FF:000001">
    <property type="entry name" value="Diguanylate cyclase domain protein"/>
    <property type="match status" value="1"/>
</dbReference>
<dbReference type="Gene3D" id="3.30.70.270">
    <property type="match status" value="1"/>
</dbReference>
<dbReference type="InterPro" id="IPR031621">
    <property type="entry name" value="HisKA_7TM"/>
</dbReference>
<keyword evidence="1" id="KW-0472">Membrane</keyword>
<evidence type="ECO:0000313" key="3">
    <source>
        <dbReference type="EMBL" id="KKN15759.1"/>
    </source>
</evidence>
<keyword evidence="1" id="KW-0812">Transmembrane</keyword>
<sequence length="644" mass="73130">MEWYPLGTLAAALFNLTLAVVIYKRQRNKRANLLLANLLIALAVWCFGSFMVNIASSVEQGLLWTRISHIGAIFIPSTFIHFIWEFSKPRKNKNNLLMVVVAYLASTYLLLLLFDPSFISGVSTAKYIGYATEPGSKYLILIIFLGLCFVSGAYRLFYFYRDTEGYRKQQAKNFLFSMLFALLAVGAYFAVLTTSVAIPPIENFLIIAFSGAFSYNMLTKRLADIKLIVAKATLFLAYSIAVIASYTALSALSTWVFFRHAFEHSSYIPLLTATIPFAIFAMIFPPLRKGIISYIDKVVYGRDYNYRQVIKETSEALVSILNMRELLGFINDTVSHNLKPKRLYLFLKDGHYFQVKAFSGVASSNRKIAKENALIAFLETERRTMSLWDIESNFSEEIKIISTLKRMNAEVIVPLLAKDRLTGFIVLDEKKSGKSYSPQDMEVLNAIATNAAIAVENAHLYQEAITDGLTGLYHHKYFQFRIKEELARSHRYHFPLAVIMLDIDFFKKINDRHGHQIGDQVLVELASVVRKNIRLFDVFARYGGEEFALLLPSMGEESMEEHYKKVSSIANRLKKEIEKNKFSDNKINLTVSLGVAIFDGKDPQMTTAKLINQADVQLYKAKEAGRNRVFVTKVATADYLYEVS</sequence>
<feature type="transmembrane region" description="Helical" evidence="1">
    <location>
        <begin position="138"/>
        <end position="157"/>
    </location>
</feature>
<dbReference type="PANTHER" id="PTHR45138:SF9">
    <property type="entry name" value="DIGUANYLATE CYCLASE DGCM-RELATED"/>
    <property type="match status" value="1"/>
</dbReference>
<dbReference type="Gene3D" id="3.30.450.40">
    <property type="match status" value="1"/>
</dbReference>
<dbReference type="EMBL" id="LAZR01003680">
    <property type="protein sequence ID" value="KKN15759.1"/>
    <property type="molecule type" value="Genomic_DNA"/>
</dbReference>
<comment type="caution">
    <text evidence="3">The sequence shown here is derived from an EMBL/GenBank/DDBJ whole genome shotgun (WGS) entry which is preliminary data.</text>
</comment>
<dbReference type="PANTHER" id="PTHR45138">
    <property type="entry name" value="REGULATORY COMPONENTS OF SENSORY TRANSDUCTION SYSTEM"/>
    <property type="match status" value="1"/>
</dbReference>